<dbReference type="PANTHER" id="PTHR46796">
    <property type="entry name" value="HTH-TYPE TRANSCRIPTIONAL ACTIVATOR RHAS-RELATED"/>
    <property type="match status" value="1"/>
</dbReference>
<keyword evidence="1" id="KW-0805">Transcription regulation</keyword>
<evidence type="ECO:0000313" key="5">
    <source>
        <dbReference type="EMBL" id="AWX45019.1"/>
    </source>
</evidence>
<dbReference type="InterPro" id="IPR050204">
    <property type="entry name" value="AraC_XylS_family_regulators"/>
</dbReference>
<gene>
    <name evidence="5" type="ORF">HME9304_02027</name>
</gene>
<dbReference type="GO" id="GO:0043565">
    <property type="term" value="F:sequence-specific DNA binding"/>
    <property type="evidence" value="ECO:0007669"/>
    <property type="project" value="InterPro"/>
</dbReference>
<evidence type="ECO:0000256" key="3">
    <source>
        <dbReference type="ARBA" id="ARBA00023163"/>
    </source>
</evidence>
<reference evidence="5 6" key="1">
    <citation type="submission" date="2018-06" db="EMBL/GenBank/DDBJ databases">
        <title>Spongiibacterium sp. HME9304 Genome sequencing and assembly.</title>
        <authorList>
            <person name="Kang H."/>
            <person name="Kim H."/>
            <person name="Joh K."/>
        </authorList>
    </citation>
    <scope>NUCLEOTIDE SEQUENCE [LARGE SCALE GENOMIC DNA]</scope>
    <source>
        <strain evidence="5 6">HME9304</strain>
    </source>
</reference>
<dbReference type="Pfam" id="PF12833">
    <property type="entry name" value="HTH_18"/>
    <property type="match status" value="1"/>
</dbReference>
<dbReference type="PROSITE" id="PS01124">
    <property type="entry name" value="HTH_ARAC_FAMILY_2"/>
    <property type="match status" value="1"/>
</dbReference>
<dbReference type="Pfam" id="PF20240">
    <property type="entry name" value="DUF6597"/>
    <property type="match status" value="1"/>
</dbReference>
<proteinExistence type="predicted"/>
<dbReference type="RefSeq" id="WP_112378444.1">
    <property type="nucleotide sequence ID" value="NZ_CP030104.1"/>
</dbReference>
<keyword evidence="3" id="KW-0804">Transcription</keyword>
<keyword evidence="6" id="KW-1185">Reference proteome</keyword>
<organism evidence="5 6">
    <name type="scientific">Flagellimonas maritima</name>
    <dbReference type="NCBI Taxonomy" id="1383885"/>
    <lineage>
        <taxon>Bacteria</taxon>
        <taxon>Pseudomonadati</taxon>
        <taxon>Bacteroidota</taxon>
        <taxon>Flavobacteriia</taxon>
        <taxon>Flavobacteriales</taxon>
        <taxon>Flavobacteriaceae</taxon>
        <taxon>Flagellimonas</taxon>
    </lineage>
</organism>
<sequence length="271" mass="31317">MLFKQHVLDSYLSKYILEINYIKDFHPGHTKEKYLPDGTINLVFELAGKPKYIYRNGLNEKVQECRDVWFSGVQRDYITISAEAEEMMVLVFKPGAGFPLIGETVSKYSNKVVAAQQIFGSAILDLHGQIQKDASPESKFSSVEHWLKEQLNEDDFYRDIIQYALNAIEESPNQIVLGTLVEKSGYSQKQFIQLFKKYVGITPKRFHRIVRFNKILSAVENKEQISWTAIAADCGYFDQSHFIKDFQSFSGINPKKYLKDIEDYPNFLPVK</sequence>
<dbReference type="Proteomes" id="UP000248536">
    <property type="component" value="Chromosome"/>
</dbReference>
<name>A0A2Z4LTG6_9FLAO</name>
<dbReference type="GO" id="GO:0003700">
    <property type="term" value="F:DNA-binding transcription factor activity"/>
    <property type="evidence" value="ECO:0007669"/>
    <property type="project" value="InterPro"/>
</dbReference>
<dbReference type="AlphaFoldDB" id="A0A2Z4LTG6"/>
<dbReference type="KEGG" id="spon:HME9304_02027"/>
<keyword evidence="2" id="KW-0238">DNA-binding</keyword>
<dbReference type="SUPFAM" id="SSF46689">
    <property type="entry name" value="Homeodomain-like"/>
    <property type="match status" value="1"/>
</dbReference>
<evidence type="ECO:0000313" key="6">
    <source>
        <dbReference type="Proteomes" id="UP000248536"/>
    </source>
</evidence>
<evidence type="ECO:0000256" key="1">
    <source>
        <dbReference type="ARBA" id="ARBA00023015"/>
    </source>
</evidence>
<evidence type="ECO:0000259" key="4">
    <source>
        <dbReference type="PROSITE" id="PS01124"/>
    </source>
</evidence>
<dbReference type="OrthoDB" id="323290at2"/>
<dbReference type="PANTHER" id="PTHR46796:SF13">
    <property type="entry name" value="HTH-TYPE TRANSCRIPTIONAL ACTIVATOR RHAS"/>
    <property type="match status" value="1"/>
</dbReference>
<evidence type="ECO:0000256" key="2">
    <source>
        <dbReference type="ARBA" id="ARBA00023125"/>
    </source>
</evidence>
<dbReference type="EMBL" id="CP030104">
    <property type="protein sequence ID" value="AWX45019.1"/>
    <property type="molecule type" value="Genomic_DNA"/>
</dbReference>
<dbReference type="InterPro" id="IPR018060">
    <property type="entry name" value="HTH_AraC"/>
</dbReference>
<feature type="domain" description="HTH araC/xylS-type" evidence="4">
    <location>
        <begin position="158"/>
        <end position="260"/>
    </location>
</feature>
<protein>
    <recommendedName>
        <fullName evidence="4">HTH araC/xylS-type domain-containing protein</fullName>
    </recommendedName>
</protein>
<dbReference type="Gene3D" id="1.10.10.60">
    <property type="entry name" value="Homeodomain-like"/>
    <property type="match status" value="1"/>
</dbReference>
<dbReference type="SMART" id="SM00342">
    <property type="entry name" value="HTH_ARAC"/>
    <property type="match status" value="1"/>
</dbReference>
<dbReference type="InterPro" id="IPR046532">
    <property type="entry name" value="DUF6597"/>
</dbReference>
<dbReference type="InterPro" id="IPR009057">
    <property type="entry name" value="Homeodomain-like_sf"/>
</dbReference>
<accession>A0A2Z4LTG6</accession>